<evidence type="ECO:0000313" key="5">
    <source>
        <dbReference type="Proteomes" id="UP000534001"/>
    </source>
</evidence>
<name>A0A6V7RTE5_9STAP</name>
<dbReference type="Proteomes" id="UP000534001">
    <property type="component" value="Unassembled WGS sequence"/>
</dbReference>
<dbReference type="EMBL" id="JACHFF010000001">
    <property type="protein sequence ID" value="MBB6423280.1"/>
    <property type="molecule type" value="Genomic_DNA"/>
</dbReference>
<reference evidence="3 5" key="1">
    <citation type="submission" date="2020-07" db="EMBL/GenBank/DDBJ databases">
        <authorList>
            <person name="Criscuolo A."/>
        </authorList>
    </citation>
    <scope>NUCLEOTIDE SEQUENCE [LARGE SCALE GENOMIC DNA]</scope>
    <source>
        <strain evidence="3">CIP111751</strain>
    </source>
</reference>
<dbReference type="InterPro" id="IPR025280">
    <property type="entry name" value="SNIPE"/>
</dbReference>
<comment type="caution">
    <text evidence="3">The sequence shown here is derived from an EMBL/GenBank/DDBJ whole genome shotgun (WGS) entry which is preliminary data.</text>
</comment>
<dbReference type="SMART" id="SM00974">
    <property type="entry name" value="T5orf172"/>
    <property type="match status" value="1"/>
</dbReference>
<proteinExistence type="predicted"/>
<evidence type="ECO:0000313" key="4">
    <source>
        <dbReference type="EMBL" id="MBB6423280.1"/>
    </source>
</evidence>
<dbReference type="InterPro" id="IPR018306">
    <property type="entry name" value="Phage_T5_Orf172_DNA-bd"/>
</dbReference>
<evidence type="ECO:0000313" key="3">
    <source>
        <dbReference type="EMBL" id="CAD2081825.1"/>
    </source>
</evidence>
<evidence type="ECO:0000313" key="6">
    <source>
        <dbReference type="Proteomes" id="UP000545588"/>
    </source>
</evidence>
<evidence type="ECO:0000256" key="1">
    <source>
        <dbReference type="SAM" id="Coils"/>
    </source>
</evidence>
<keyword evidence="6" id="KW-1185">Reference proteome</keyword>
<keyword evidence="1" id="KW-0175">Coiled coil</keyword>
<dbReference type="Pfam" id="PF13250">
    <property type="entry name" value="SNIPE"/>
    <property type="match status" value="1"/>
</dbReference>
<organism evidence="3 5">
    <name type="scientific">Jeotgalicoccus coquinae</name>
    <dbReference type="NCBI Taxonomy" id="709509"/>
    <lineage>
        <taxon>Bacteria</taxon>
        <taxon>Bacillati</taxon>
        <taxon>Bacillota</taxon>
        <taxon>Bacilli</taxon>
        <taxon>Bacillales</taxon>
        <taxon>Staphylococcaceae</taxon>
        <taxon>Jeotgalicoccus</taxon>
    </lineage>
</organism>
<gene>
    <name evidence="4" type="ORF">HNR41_001206</name>
    <name evidence="3" type="ORF">JEOCOQ751_02170</name>
</gene>
<dbReference type="EMBL" id="CAJEWA010000008">
    <property type="protein sequence ID" value="CAD2081825.1"/>
    <property type="molecule type" value="Genomic_DNA"/>
</dbReference>
<dbReference type="Pfam" id="PF13455">
    <property type="entry name" value="MUG113"/>
    <property type="match status" value="1"/>
</dbReference>
<dbReference type="AlphaFoldDB" id="A0A6V7RTE5"/>
<feature type="coiled-coil region" evidence="1">
    <location>
        <begin position="46"/>
        <end position="84"/>
    </location>
</feature>
<dbReference type="Proteomes" id="UP000545588">
    <property type="component" value="Unassembled WGS sequence"/>
</dbReference>
<sequence>MEIVLILLLLVGLVAYLFILRNKLIEKTKEFENLKKKDRTVEEMNYLELEKSIEEKTKQSTQLDDELSKKRKKFENEIKSFEHKKYKLGNEQINLEEVKRMKIEEIETLQQKVNIINDDISMQDYGIYEPKYTFASALVYKDMLKAKRDQQKQMIKSKTAVEYNENWTVNGSKAEGKKMLNNNIRQILRSFNNECEVLIDKVTYQNFDSVKKRIIKIHADLNKLNTTQQVSITFQYLDLKIDELYLAYEYARKKEEEKEEMRLQREQEREEKKLAKEIEEKKKIVDKEISHYNNLMQSLKNKLKNTVSEDERINLEKEIEETEKNIQEKEHEKKDLDYREAHSSAGYVYIISNIGAFGEDVLKIGVTRRLEPIERIKELSSASVPFVYDIHALIFSYEAYELETELHNYFEKYRVNKVNNRKEFFKVPITEIESKLQDYGNLTIDFNLQAEAAEYRETLAIEKKMTS</sequence>
<protein>
    <submittedName>
        <fullName evidence="4">General stress protein CsbA</fullName>
    </submittedName>
</protein>
<feature type="domain" description="Bacteriophage T5 Orf172 DNA-binding" evidence="2">
    <location>
        <begin position="356"/>
        <end position="439"/>
    </location>
</feature>
<reference evidence="4 6" key="2">
    <citation type="submission" date="2020-08" db="EMBL/GenBank/DDBJ databases">
        <title>Genomic Encyclopedia of Type Strains, Phase IV (KMG-IV): sequencing the most valuable type-strain genomes for metagenomic binning, comparative biology and taxonomic classification.</title>
        <authorList>
            <person name="Goeker M."/>
        </authorList>
    </citation>
    <scope>NUCLEOTIDE SEQUENCE [LARGE SCALE GENOMIC DNA]</scope>
    <source>
        <strain evidence="4 6">DSM 22419</strain>
    </source>
</reference>
<dbReference type="RefSeq" id="WP_208454862.1">
    <property type="nucleotide sequence ID" value="NZ_BMCO01000001.1"/>
</dbReference>
<evidence type="ECO:0000259" key="2">
    <source>
        <dbReference type="SMART" id="SM00974"/>
    </source>
</evidence>
<feature type="coiled-coil region" evidence="1">
    <location>
        <begin position="251"/>
        <end position="339"/>
    </location>
</feature>
<accession>A0A6V7RTE5</accession>